<keyword evidence="3 6" id="KW-1133">Transmembrane helix</keyword>
<feature type="transmembrane region" description="Helical" evidence="6">
    <location>
        <begin position="83"/>
        <end position="103"/>
    </location>
</feature>
<evidence type="ECO:0000256" key="5">
    <source>
        <dbReference type="SAM" id="MobiDB-lite"/>
    </source>
</evidence>
<dbReference type="InterPro" id="IPR006480">
    <property type="entry name" value="Phage_holin_4_1"/>
</dbReference>
<dbReference type="EMBL" id="BK015636">
    <property type="protein sequence ID" value="DAE17078.1"/>
    <property type="molecule type" value="Genomic_DNA"/>
</dbReference>
<dbReference type="GO" id="GO:0033644">
    <property type="term" value="C:host cell membrane"/>
    <property type="evidence" value="ECO:0007669"/>
    <property type="project" value="UniProtKB-SubCell"/>
</dbReference>
<protein>
    <submittedName>
        <fullName evidence="7">Holin</fullName>
    </submittedName>
</protein>
<organism evidence="7">
    <name type="scientific">Siphoviridae sp. ctbvd11</name>
    <dbReference type="NCBI Taxonomy" id="2825567"/>
    <lineage>
        <taxon>Viruses</taxon>
        <taxon>Duplodnaviria</taxon>
        <taxon>Heunggongvirae</taxon>
        <taxon>Uroviricota</taxon>
        <taxon>Caudoviricetes</taxon>
    </lineage>
</organism>
<evidence type="ECO:0000256" key="6">
    <source>
        <dbReference type="SAM" id="Phobius"/>
    </source>
</evidence>
<feature type="region of interest" description="Disordered" evidence="5">
    <location>
        <begin position="158"/>
        <end position="199"/>
    </location>
</feature>
<dbReference type="Pfam" id="PF05105">
    <property type="entry name" value="Phage_holin_4_1"/>
    <property type="match status" value="1"/>
</dbReference>
<evidence type="ECO:0000313" key="7">
    <source>
        <dbReference type="EMBL" id="DAE17078.1"/>
    </source>
</evidence>
<evidence type="ECO:0000256" key="1">
    <source>
        <dbReference type="ARBA" id="ARBA00004301"/>
    </source>
</evidence>
<evidence type="ECO:0000256" key="2">
    <source>
        <dbReference type="ARBA" id="ARBA00022692"/>
    </source>
</evidence>
<evidence type="ECO:0000256" key="3">
    <source>
        <dbReference type="ARBA" id="ARBA00022989"/>
    </source>
</evidence>
<proteinExistence type="predicted"/>
<keyword evidence="4 6" id="KW-0472">Membrane</keyword>
<evidence type="ECO:0000256" key="4">
    <source>
        <dbReference type="ARBA" id="ARBA00023136"/>
    </source>
</evidence>
<sequence length="199" mass="22763">MQSLIPTLTRFLAAIIGLVWCTLEPSLNYIAVCFFALVCDCYTAWRCNCRIYSRYREAIKKDPRCKIDGKLKSKKMAKMVKDFSVLILAIFLATMVDTVILDFQNPLHLANYLAAIYCGVQLVSILENESTCNGAPWARVMQKIVADKTERHFNVKLKDLMKEEEEGNKEEATPEEDKKKEDDNDDWIPQKPADPVMGM</sequence>
<comment type="subcellular location">
    <subcellularLocation>
        <location evidence="1">Host membrane</location>
        <topology evidence="1">Multi-pass membrane protein</topology>
    </subcellularLocation>
</comment>
<reference evidence="7" key="1">
    <citation type="journal article" date="2021" name="Proc. Natl. Acad. Sci. U.S.A.">
        <title>A Catalog of Tens of Thousands of Viruses from Human Metagenomes Reveals Hidden Associations with Chronic Diseases.</title>
        <authorList>
            <person name="Tisza M.J."/>
            <person name="Buck C.B."/>
        </authorList>
    </citation>
    <scope>NUCLEOTIDE SEQUENCE</scope>
    <source>
        <strain evidence="7">Ctbvd11</strain>
    </source>
</reference>
<name>A0A8S5QCQ9_9CAUD</name>
<feature type="compositionally biased region" description="Basic and acidic residues" evidence="5">
    <location>
        <begin position="169"/>
        <end position="182"/>
    </location>
</feature>
<keyword evidence="2 6" id="KW-0812">Transmembrane</keyword>
<accession>A0A8S5QCQ9</accession>